<dbReference type="PANTHER" id="PTHR23416:SF54">
    <property type="entry name" value="ACETYLTRANSFERASE, CYSE_LACA_LPXA_NODL FAMILY (AFU_ORTHOLOGUE AFUA_2G08430)-RELATED"/>
    <property type="match status" value="1"/>
</dbReference>
<dbReference type="GeneID" id="30980922"/>
<dbReference type="SMART" id="SM01266">
    <property type="entry name" value="Mac"/>
    <property type="match status" value="1"/>
</dbReference>
<evidence type="ECO:0000256" key="2">
    <source>
        <dbReference type="ARBA" id="ARBA00022679"/>
    </source>
</evidence>
<evidence type="ECO:0000256" key="1">
    <source>
        <dbReference type="ARBA" id="ARBA00007274"/>
    </source>
</evidence>
<evidence type="ECO:0000313" key="4">
    <source>
        <dbReference type="EMBL" id="ODV79386.1"/>
    </source>
</evidence>
<accession>A0A1E4SIP8</accession>
<gene>
    <name evidence="4" type="ORF">CANTADRAFT_22130</name>
</gene>
<dbReference type="PANTHER" id="PTHR23416">
    <property type="entry name" value="SIALIC ACID SYNTHASE-RELATED"/>
    <property type="match status" value="1"/>
</dbReference>
<dbReference type="OrthoDB" id="25818at2759"/>
<dbReference type="AlphaFoldDB" id="A0A1E4SIP8"/>
<sequence>MTQSINTELVKYAYENLNNLPKGLEYEKMILSVPYNCFSPELVRARTVAHEDALDYGAIRLKHYDYDPEKYAKARLDHLRKIFGSVEDDVFMEAPFYVDYGCNVKIGKHYYGNFNITFLDCTLITLGDNVMCAPNVTFTTATHPTDPQQRLDGVEYAKPITVGNNVWFGAGATILPDVTIGDGVVVGAGAVVNKSIPANAVVVGCPARVIKIMQPSDNKVEVAREVGTVV</sequence>
<dbReference type="STRING" id="984487.A0A1E4SIP8"/>
<feature type="domain" description="Maltose/galactoside acetyltransferase" evidence="3">
    <location>
        <begin position="26"/>
        <end position="88"/>
    </location>
</feature>
<protein>
    <submittedName>
        <fullName evidence="4">Trimeric LpxA-like protein</fullName>
    </submittedName>
</protein>
<dbReference type="InterPro" id="IPR011004">
    <property type="entry name" value="Trimer_LpxA-like_sf"/>
</dbReference>
<reference evidence="5" key="1">
    <citation type="submission" date="2016-05" db="EMBL/GenBank/DDBJ databases">
        <title>Comparative genomics of biotechnologically important yeasts.</title>
        <authorList>
            <consortium name="DOE Joint Genome Institute"/>
            <person name="Riley R."/>
            <person name="Haridas S."/>
            <person name="Wolfe K.H."/>
            <person name="Lopes M.R."/>
            <person name="Hittinger C.T."/>
            <person name="Goker M."/>
            <person name="Salamov A."/>
            <person name="Wisecaver J."/>
            <person name="Long T.M."/>
            <person name="Aerts A.L."/>
            <person name="Barry K."/>
            <person name="Choi C."/>
            <person name="Clum A."/>
            <person name="Coughlan A.Y."/>
            <person name="Deshpande S."/>
            <person name="Douglass A.P."/>
            <person name="Hanson S.J."/>
            <person name="Klenk H.-P."/>
            <person name="Labutti K."/>
            <person name="Lapidus A."/>
            <person name="Lindquist E."/>
            <person name="Lipzen A."/>
            <person name="Meier-Kolthoff J.P."/>
            <person name="Ohm R.A."/>
            <person name="Otillar R.P."/>
            <person name="Pangilinan J."/>
            <person name="Peng Y."/>
            <person name="Rokas A."/>
            <person name="Rosa C.A."/>
            <person name="Scheuner C."/>
            <person name="Sibirny A.A."/>
            <person name="Slot J.C."/>
            <person name="Stielow J.B."/>
            <person name="Sun H."/>
            <person name="Kurtzman C.P."/>
            <person name="Blackwell M."/>
            <person name="Grigoriev I.V."/>
            <person name="Jeffries T.W."/>
        </authorList>
    </citation>
    <scope>NUCLEOTIDE SEQUENCE [LARGE SCALE GENOMIC DNA]</scope>
    <source>
        <strain evidence="5">NRRL Y-17324</strain>
    </source>
</reference>
<comment type="similarity">
    <text evidence="1">Belongs to the transferase hexapeptide repeat family.</text>
</comment>
<dbReference type="GO" id="GO:0008374">
    <property type="term" value="F:O-acyltransferase activity"/>
    <property type="evidence" value="ECO:0007669"/>
    <property type="project" value="TreeGrafter"/>
</dbReference>
<name>A0A1E4SIP8_9ASCO</name>
<dbReference type="InterPro" id="IPR024688">
    <property type="entry name" value="Mac_dom"/>
</dbReference>
<dbReference type="Gene3D" id="2.160.10.10">
    <property type="entry name" value="Hexapeptide repeat proteins"/>
    <property type="match status" value="1"/>
</dbReference>
<dbReference type="InterPro" id="IPR001451">
    <property type="entry name" value="Hexapep"/>
</dbReference>
<keyword evidence="5" id="KW-1185">Reference proteome</keyword>
<evidence type="ECO:0000313" key="5">
    <source>
        <dbReference type="Proteomes" id="UP000094285"/>
    </source>
</evidence>
<keyword evidence="2" id="KW-0808">Transferase</keyword>
<dbReference type="SUPFAM" id="SSF51161">
    <property type="entry name" value="Trimeric LpxA-like enzymes"/>
    <property type="match status" value="1"/>
</dbReference>
<dbReference type="CDD" id="cd03357">
    <property type="entry name" value="LbH_MAT_GAT"/>
    <property type="match status" value="1"/>
</dbReference>
<dbReference type="Pfam" id="PF12464">
    <property type="entry name" value="Mac"/>
    <property type="match status" value="1"/>
</dbReference>
<organism evidence="4 5">
    <name type="scientific">Suhomyces tanzawaensis NRRL Y-17324</name>
    <dbReference type="NCBI Taxonomy" id="984487"/>
    <lineage>
        <taxon>Eukaryota</taxon>
        <taxon>Fungi</taxon>
        <taxon>Dikarya</taxon>
        <taxon>Ascomycota</taxon>
        <taxon>Saccharomycotina</taxon>
        <taxon>Pichiomycetes</taxon>
        <taxon>Debaryomycetaceae</taxon>
        <taxon>Suhomyces</taxon>
    </lineage>
</organism>
<dbReference type="Pfam" id="PF00132">
    <property type="entry name" value="Hexapep"/>
    <property type="match status" value="1"/>
</dbReference>
<dbReference type="GO" id="GO:0016407">
    <property type="term" value="F:acetyltransferase activity"/>
    <property type="evidence" value="ECO:0007669"/>
    <property type="project" value="InterPro"/>
</dbReference>
<dbReference type="Proteomes" id="UP000094285">
    <property type="component" value="Unassembled WGS sequence"/>
</dbReference>
<dbReference type="RefSeq" id="XP_020064508.1">
    <property type="nucleotide sequence ID" value="XM_020206785.1"/>
</dbReference>
<proteinExistence type="inferred from homology"/>
<evidence type="ECO:0000259" key="3">
    <source>
        <dbReference type="SMART" id="SM01266"/>
    </source>
</evidence>
<dbReference type="EMBL" id="KV453912">
    <property type="protein sequence ID" value="ODV79386.1"/>
    <property type="molecule type" value="Genomic_DNA"/>
</dbReference>
<dbReference type="InterPro" id="IPR051159">
    <property type="entry name" value="Hexapeptide_acetyltransf"/>
</dbReference>